<keyword evidence="4" id="KW-1185">Reference proteome</keyword>
<dbReference type="Pfam" id="PF06889">
    <property type="entry name" value="DUF1266"/>
    <property type="match status" value="1"/>
</dbReference>
<dbReference type="InterPro" id="IPR009677">
    <property type="entry name" value="DUF1266"/>
</dbReference>
<sequence length="164" mass="17416">MAAICSSSVRSAAGWPAAETTREYDDAADSAVRRPFRDTPNTSPEIQGRKRPPLQYRAGSGQDAVDFLSALLIIEGVITAGPAGRPGSPTPEVGGHLATALQTAQAIAPDWAALAASYLAGRLLWMSDEPLDHIREVADTWASASRVCLADPDSPWNQLPLRPE</sequence>
<gene>
    <name evidence="3" type="ORF">GNZ21_00490</name>
</gene>
<name>A0A7K1UEJ9_9MICC</name>
<organism evidence="3 4">
    <name type="scientific">Nesterenkonia alkaliphila</name>
    <dbReference type="NCBI Taxonomy" id="1463631"/>
    <lineage>
        <taxon>Bacteria</taxon>
        <taxon>Bacillati</taxon>
        <taxon>Actinomycetota</taxon>
        <taxon>Actinomycetes</taxon>
        <taxon>Micrococcales</taxon>
        <taxon>Micrococcaceae</taxon>
        <taxon>Nesterenkonia</taxon>
    </lineage>
</organism>
<protein>
    <submittedName>
        <fullName evidence="3">DUF1266 domain-containing protein</fullName>
    </submittedName>
</protein>
<evidence type="ECO:0000259" key="2">
    <source>
        <dbReference type="Pfam" id="PF06889"/>
    </source>
</evidence>
<feature type="compositionally biased region" description="Polar residues" evidence="1">
    <location>
        <begin position="1"/>
        <end position="10"/>
    </location>
</feature>
<feature type="domain" description="DUF1266" evidence="2">
    <location>
        <begin position="96"/>
        <end position="160"/>
    </location>
</feature>
<comment type="caution">
    <text evidence="3">The sequence shown here is derived from an EMBL/GenBank/DDBJ whole genome shotgun (WGS) entry which is preliminary data.</text>
</comment>
<evidence type="ECO:0000256" key="1">
    <source>
        <dbReference type="SAM" id="MobiDB-lite"/>
    </source>
</evidence>
<evidence type="ECO:0000313" key="4">
    <source>
        <dbReference type="Proteomes" id="UP000460157"/>
    </source>
</evidence>
<reference evidence="3 4" key="1">
    <citation type="submission" date="2019-12" db="EMBL/GenBank/DDBJ databases">
        <title>Nesterenkonia muleiensis sp. nov., a novel actinobacterium isolated from sap of Populus euphratica.</title>
        <authorList>
            <person name="Wang R."/>
        </authorList>
    </citation>
    <scope>NUCLEOTIDE SEQUENCE [LARGE SCALE GENOMIC DNA]</scope>
    <source>
        <strain evidence="3 4">F10</strain>
    </source>
</reference>
<feature type="compositionally biased region" description="Basic and acidic residues" evidence="1">
    <location>
        <begin position="20"/>
        <end position="37"/>
    </location>
</feature>
<dbReference type="AlphaFoldDB" id="A0A7K1UEJ9"/>
<dbReference type="EMBL" id="WRPM01000005">
    <property type="protein sequence ID" value="MVT24852.1"/>
    <property type="molecule type" value="Genomic_DNA"/>
</dbReference>
<feature type="region of interest" description="Disordered" evidence="1">
    <location>
        <begin position="1"/>
        <end position="58"/>
    </location>
</feature>
<evidence type="ECO:0000313" key="3">
    <source>
        <dbReference type="EMBL" id="MVT24852.1"/>
    </source>
</evidence>
<accession>A0A7K1UEJ9</accession>
<proteinExistence type="predicted"/>
<dbReference type="Proteomes" id="UP000460157">
    <property type="component" value="Unassembled WGS sequence"/>
</dbReference>